<protein>
    <submittedName>
        <fullName evidence="2">Uncharacterized protein</fullName>
    </submittedName>
</protein>
<dbReference type="Gene3D" id="2.60.120.620">
    <property type="entry name" value="q2cbj1_9rhob like domain"/>
    <property type="match status" value="1"/>
</dbReference>
<proteinExistence type="predicted"/>
<feature type="region of interest" description="Disordered" evidence="1">
    <location>
        <begin position="100"/>
        <end position="125"/>
    </location>
</feature>
<dbReference type="InterPro" id="IPR008775">
    <property type="entry name" value="Phytyl_CoA_dOase-like"/>
</dbReference>
<accession>A0A7S4W6T5</accession>
<gene>
    <name evidence="2" type="ORF">AMON00008_LOCUS50640</name>
</gene>
<feature type="region of interest" description="Disordered" evidence="1">
    <location>
        <begin position="65"/>
        <end position="85"/>
    </location>
</feature>
<dbReference type="SUPFAM" id="SSF51197">
    <property type="entry name" value="Clavaminate synthase-like"/>
    <property type="match status" value="1"/>
</dbReference>
<evidence type="ECO:0000256" key="1">
    <source>
        <dbReference type="SAM" id="MobiDB-lite"/>
    </source>
</evidence>
<dbReference type="EMBL" id="HBNR01071487">
    <property type="protein sequence ID" value="CAE4646565.1"/>
    <property type="molecule type" value="Transcribed_RNA"/>
</dbReference>
<dbReference type="AlphaFoldDB" id="A0A7S4W6T5"/>
<feature type="compositionally biased region" description="Low complexity" evidence="1">
    <location>
        <begin position="106"/>
        <end position="115"/>
    </location>
</feature>
<dbReference type="Pfam" id="PF05721">
    <property type="entry name" value="PhyH"/>
    <property type="match status" value="1"/>
</dbReference>
<name>A0A7S4W6T5_9DINO</name>
<reference evidence="2" key="1">
    <citation type="submission" date="2021-01" db="EMBL/GenBank/DDBJ databases">
        <authorList>
            <person name="Corre E."/>
            <person name="Pelletier E."/>
            <person name="Niang G."/>
            <person name="Scheremetjew M."/>
            <person name="Finn R."/>
            <person name="Kale V."/>
            <person name="Holt S."/>
            <person name="Cochrane G."/>
            <person name="Meng A."/>
            <person name="Brown T."/>
            <person name="Cohen L."/>
        </authorList>
    </citation>
    <scope>NUCLEOTIDE SEQUENCE</scope>
    <source>
        <strain evidence="2">CCMP3105</strain>
    </source>
</reference>
<feature type="compositionally biased region" description="Pro residues" evidence="1">
    <location>
        <begin position="67"/>
        <end position="78"/>
    </location>
</feature>
<organism evidence="2">
    <name type="scientific">Alexandrium monilatum</name>
    <dbReference type="NCBI Taxonomy" id="311494"/>
    <lineage>
        <taxon>Eukaryota</taxon>
        <taxon>Sar</taxon>
        <taxon>Alveolata</taxon>
        <taxon>Dinophyceae</taxon>
        <taxon>Gonyaulacales</taxon>
        <taxon>Pyrocystaceae</taxon>
        <taxon>Alexandrium</taxon>
    </lineage>
</organism>
<sequence length="490" mass="52650">MGRVRGLRLTTSRGSPPPLQHLHPLSREVASLAPIAAPAAVPGRRWRRLCAAGLCSLAAATAAPSLVPGPSPARPAPRPSAALAASPRLAEALGRRQLRATGRGMPGACPSSASAGSGGVRRGGPALRAVNEAGFDIGVSMPPEEAEKMGIQPFGDGGADNSTSPRPKIYSHGPCASPAAAQFIVKCSDWRDTSPGDARQRELAEKALEVLRTHGFVILEELLPADYVAPLEPEAAQYLGTSHDGFIPQPLRANRSQLHLPYAMPWASDWLVKHDLVLELVARYVRNDLAGGRTQDEQQWGLVQWLTSGADLDWFLSPEWGPKPGRLWDAPPTGCSGVGSPEERGPWLGRVMVTKTPPGSPPQKHHRDINFPGPTAQLTIQVALTPLEANNGPLGYVPGSHRMVTPGFEVVANPPLGSAVLYDSFVEHHGIENHSPRDRYAMYYEFETRGIFGGYTDEHFGPQAAAHTMAFRMAIDPELRQWVERVRAAA</sequence>
<evidence type="ECO:0000313" key="2">
    <source>
        <dbReference type="EMBL" id="CAE4646565.1"/>
    </source>
</evidence>